<feature type="domain" description="VQ" evidence="1">
    <location>
        <begin position="176"/>
        <end position="201"/>
    </location>
</feature>
<evidence type="ECO:0000259" key="1">
    <source>
        <dbReference type="Pfam" id="PF05678"/>
    </source>
</evidence>
<dbReference type="Pfam" id="PF05678">
    <property type="entry name" value="VQ"/>
    <property type="match status" value="1"/>
</dbReference>
<dbReference type="PANTHER" id="PTHR34777">
    <property type="entry name" value="VQ MOTIF-CONTAINING PROTEIN 10"/>
    <property type="match status" value="1"/>
</dbReference>
<dbReference type="OrthoDB" id="691083at2759"/>
<name>A0A5B6U788_9ROSI</name>
<accession>A0A5B6U788</accession>
<gene>
    <name evidence="2" type="ORF">EPI10_009209</name>
</gene>
<dbReference type="PANTHER" id="PTHR34777:SF1">
    <property type="entry name" value="VQ MOTIF-CONTAINING PROTEIN 10"/>
    <property type="match status" value="1"/>
</dbReference>
<dbReference type="AlphaFoldDB" id="A0A5B6U788"/>
<proteinExistence type="predicted"/>
<dbReference type="InterPro" id="IPR008889">
    <property type="entry name" value="VQ"/>
</dbReference>
<keyword evidence="3" id="KW-1185">Reference proteome</keyword>
<evidence type="ECO:0000313" key="3">
    <source>
        <dbReference type="Proteomes" id="UP000325315"/>
    </source>
</evidence>
<sequence>MECIGTVSYQILLNGEPSKPIKPSNGLRQGDPLSPYIFIPCQNILSAMLMKAEADGVIKGIKLGRRSVAINHLLFADNSLIFYKLNRDACYGLKTLIVPKPGRYLRFGLGNIHDKSKFFQSVVDKRQNKLAYWVAKVLSSAGRCTSALNSTFPASKHPKEFAIKWITFNKPIKVVIINTKYVETDVRSFKSIVQELTGKESLTIDNSSKPTTRFYDKRMNKKPRMSSAELNGVVLIKNLSFKELEKLFKEIPSVDDLL</sequence>
<comment type="caution">
    <text evidence="2">The sequence shown here is derived from an EMBL/GenBank/DDBJ whole genome shotgun (WGS) entry which is preliminary data.</text>
</comment>
<dbReference type="InterPro" id="IPR039608">
    <property type="entry name" value="VQ_1/10"/>
</dbReference>
<dbReference type="EMBL" id="SMMG02000013">
    <property type="protein sequence ID" value="KAA3453143.1"/>
    <property type="molecule type" value="Genomic_DNA"/>
</dbReference>
<evidence type="ECO:0000313" key="2">
    <source>
        <dbReference type="EMBL" id="KAA3453143.1"/>
    </source>
</evidence>
<protein>
    <submittedName>
        <fullName evidence="2">VQ motif-containing protein 1-like</fullName>
    </submittedName>
</protein>
<dbReference type="Proteomes" id="UP000325315">
    <property type="component" value="Unassembled WGS sequence"/>
</dbReference>
<organism evidence="2 3">
    <name type="scientific">Gossypium australe</name>
    <dbReference type="NCBI Taxonomy" id="47621"/>
    <lineage>
        <taxon>Eukaryota</taxon>
        <taxon>Viridiplantae</taxon>
        <taxon>Streptophyta</taxon>
        <taxon>Embryophyta</taxon>
        <taxon>Tracheophyta</taxon>
        <taxon>Spermatophyta</taxon>
        <taxon>Magnoliopsida</taxon>
        <taxon>eudicotyledons</taxon>
        <taxon>Gunneridae</taxon>
        <taxon>Pentapetalae</taxon>
        <taxon>rosids</taxon>
        <taxon>malvids</taxon>
        <taxon>Malvales</taxon>
        <taxon>Malvaceae</taxon>
        <taxon>Malvoideae</taxon>
        <taxon>Gossypium</taxon>
    </lineage>
</organism>
<reference evidence="3" key="1">
    <citation type="journal article" date="2019" name="Plant Biotechnol. J.">
        <title>Genome sequencing of the Australian wild diploid species Gossypium australe highlights disease resistance and delayed gland morphogenesis.</title>
        <authorList>
            <person name="Cai Y."/>
            <person name="Cai X."/>
            <person name="Wang Q."/>
            <person name="Wang P."/>
            <person name="Zhang Y."/>
            <person name="Cai C."/>
            <person name="Xu Y."/>
            <person name="Wang K."/>
            <person name="Zhou Z."/>
            <person name="Wang C."/>
            <person name="Geng S."/>
            <person name="Li B."/>
            <person name="Dong Q."/>
            <person name="Hou Y."/>
            <person name="Wang H."/>
            <person name="Ai P."/>
            <person name="Liu Z."/>
            <person name="Yi F."/>
            <person name="Sun M."/>
            <person name="An G."/>
            <person name="Cheng J."/>
            <person name="Zhang Y."/>
            <person name="Shi Q."/>
            <person name="Xie Y."/>
            <person name="Shi X."/>
            <person name="Chang Y."/>
            <person name="Huang F."/>
            <person name="Chen Y."/>
            <person name="Hong S."/>
            <person name="Mi L."/>
            <person name="Sun Q."/>
            <person name="Zhang L."/>
            <person name="Zhou B."/>
            <person name="Peng R."/>
            <person name="Zhang X."/>
            <person name="Liu F."/>
        </authorList>
    </citation>
    <scope>NUCLEOTIDE SEQUENCE [LARGE SCALE GENOMIC DNA]</scope>
    <source>
        <strain evidence="3">cv. PA1801</strain>
    </source>
</reference>